<organism evidence="1">
    <name type="scientific">Rhizophora mucronata</name>
    <name type="common">Asiatic mangrove</name>
    <dbReference type="NCBI Taxonomy" id="61149"/>
    <lineage>
        <taxon>Eukaryota</taxon>
        <taxon>Viridiplantae</taxon>
        <taxon>Streptophyta</taxon>
        <taxon>Embryophyta</taxon>
        <taxon>Tracheophyta</taxon>
        <taxon>Spermatophyta</taxon>
        <taxon>Magnoliopsida</taxon>
        <taxon>eudicotyledons</taxon>
        <taxon>Gunneridae</taxon>
        <taxon>Pentapetalae</taxon>
        <taxon>rosids</taxon>
        <taxon>fabids</taxon>
        <taxon>Malpighiales</taxon>
        <taxon>Rhizophoraceae</taxon>
        <taxon>Rhizophora</taxon>
    </lineage>
</organism>
<name>A0A2P2JLK1_RHIMU</name>
<dbReference type="AlphaFoldDB" id="A0A2P2JLK1"/>
<dbReference type="EMBL" id="GGEC01013825">
    <property type="protein sequence ID" value="MBW94308.1"/>
    <property type="molecule type" value="Transcribed_RNA"/>
</dbReference>
<proteinExistence type="predicted"/>
<sequence length="25" mass="2870">MFVKKLVEKASKKVTDLTSPFNFDP</sequence>
<evidence type="ECO:0000313" key="1">
    <source>
        <dbReference type="EMBL" id="MBW94308.1"/>
    </source>
</evidence>
<protein>
    <submittedName>
        <fullName evidence="1">Uncharacterized protein</fullName>
    </submittedName>
</protein>
<reference evidence="1" key="1">
    <citation type="submission" date="2018-02" db="EMBL/GenBank/DDBJ databases">
        <title>Rhizophora mucronata_Transcriptome.</title>
        <authorList>
            <person name="Meera S.P."/>
            <person name="Sreeshan A."/>
            <person name="Augustine A."/>
        </authorList>
    </citation>
    <scope>NUCLEOTIDE SEQUENCE</scope>
    <source>
        <tissue evidence="1">Leaf</tissue>
    </source>
</reference>
<accession>A0A2P2JLK1</accession>